<dbReference type="AlphaFoldDB" id="A0A1S7DS73"/>
<dbReference type="Proteomes" id="UP000189883">
    <property type="component" value="Chromosome"/>
</dbReference>
<evidence type="ECO:0000259" key="1">
    <source>
        <dbReference type="Pfam" id="PF01609"/>
    </source>
</evidence>
<evidence type="ECO:0000313" key="4">
    <source>
        <dbReference type="Proteomes" id="UP000189883"/>
    </source>
</evidence>
<evidence type="ECO:0000313" key="2">
    <source>
        <dbReference type="EMBL" id="AQY21918.1"/>
    </source>
</evidence>
<dbReference type="EMBL" id="CP011859">
    <property type="protein sequence ID" value="AQY21918.1"/>
    <property type="molecule type" value="Genomic_DNA"/>
</dbReference>
<accession>A0A1S7DS73</accession>
<dbReference type="RefSeq" id="WP_079207180.1">
    <property type="nucleotide sequence ID" value="NZ_CP011859.1"/>
</dbReference>
<dbReference type="GO" id="GO:0003677">
    <property type="term" value="F:DNA binding"/>
    <property type="evidence" value="ECO:0007669"/>
    <property type="project" value="InterPro"/>
</dbReference>
<dbReference type="NCBIfam" id="NF033520">
    <property type="entry name" value="transpos_IS982"/>
    <property type="match status" value="1"/>
</dbReference>
<protein>
    <submittedName>
        <fullName evidence="2">Transposase is4 family protein</fullName>
    </submittedName>
</protein>
<dbReference type="EMBL" id="CP011859">
    <property type="protein sequence ID" value="AQY22281.1"/>
    <property type="molecule type" value="Genomic_DNA"/>
</dbReference>
<dbReference type="GO" id="GO:0004803">
    <property type="term" value="F:transposase activity"/>
    <property type="evidence" value="ECO:0007669"/>
    <property type="project" value="InterPro"/>
</dbReference>
<sequence length="292" mass="34521">MNNLEQIYERILEVLGLFSENQLISYQRRTPKMSDLEVISLNITAEYLSIDSELQLFRKLPNSLINKIERSVYNKRKRRLSLQTEQIRQRISMEFNEFEDIFIVDSMPMKVCENARSTRSKICKEQSYSSPTYGYCASQKLYFYGYKLHAVCSLNGVIKNFDISPASIHDIHYLKDIGEQMRNCTLIGDRGYLSAKVQIDLFNYANIKLDTPMRSNQKDYIPQFSLYKKKRKRIETFFSQLCDQFMIKRNYAKTFEGFKTRIISKITAATVIQYINKFIFQRKLNHLKISII</sequence>
<evidence type="ECO:0000313" key="3">
    <source>
        <dbReference type="EMBL" id="AQY22281.1"/>
    </source>
</evidence>
<dbReference type="GO" id="GO:0006313">
    <property type="term" value="P:DNA transposition"/>
    <property type="evidence" value="ECO:0007669"/>
    <property type="project" value="InterPro"/>
</dbReference>
<dbReference type="Pfam" id="PF01609">
    <property type="entry name" value="DDE_Tnp_1"/>
    <property type="match status" value="1"/>
</dbReference>
<dbReference type="InterPro" id="IPR002559">
    <property type="entry name" value="Transposase_11"/>
</dbReference>
<name>A0A1S7DS73_RIEAN</name>
<proteinExistence type="predicted"/>
<organism evidence="2 4">
    <name type="scientific">Riemerella anatipestifer</name>
    <name type="common">Moraxella anatipestifer</name>
    <dbReference type="NCBI Taxonomy" id="34085"/>
    <lineage>
        <taxon>Bacteria</taxon>
        <taxon>Pseudomonadati</taxon>
        <taxon>Bacteroidota</taxon>
        <taxon>Flavobacteriia</taxon>
        <taxon>Flavobacteriales</taxon>
        <taxon>Weeksellaceae</taxon>
        <taxon>Riemerella</taxon>
    </lineage>
</organism>
<reference evidence="2 4" key="1">
    <citation type="submission" date="2015-06" db="EMBL/GenBank/DDBJ databases">
        <title>R. anatipestifer strain HXb2 is the most virulent strain so far, and the genome sequence would help us uncover the pathogenesis.</title>
        <authorList>
            <person name="Hu Q."/>
            <person name="Qi J."/>
            <person name="Bo H."/>
            <person name="Liu G."/>
            <person name="Tao M."/>
            <person name="Ding Y."/>
            <person name="Xue Y."/>
        </authorList>
    </citation>
    <scope>NUCLEOTIDE SEQUENCE [LARGE SCALE GENOMIC DNA]</scope>
    <source>
        <strain evidence="2 4">HXb2</strain>
    </source>
</reference>
<feature type="domain" description="Transposase IS4-like" evidence="1">
    <location>
        <begin position="98"/>
        <end position="269"/>
    </location>
</feature>
<gene>
    <name evidence="2" type="ORF">AB406_0968</name>
    <name evidence="3" type="ORF">AB406_1335</name>
</gene>